<organism evidence="1 2">
    <name type="scientific">Virgibacillus dokdonensis</name>
    <dbReference type="NCBI Taxonomy" id="302167"/>
    <lineage>
        <taxon>Bacteria</taxon>
        <taxon>Bacillati</taxon>
        <taxon>Bacillota</taxon>
        <taxon>Bacilli</taxon>
        <taxon>Bacillales</taxon>
        <taxon>Bacillaceae</taxon>
        <taxon>Virgibacillus</taxon>
    </lineage>
</organism>
<reference evidence="1 2" key="1">
    <citation type="submission" date="2017-05" db="EMBL/GenBank/DDBJ databases">
        <title>Virgibacillus sp. AK90 isolated from a saltern of Kakinada, India.</title>
        <authorList>
            <person name="Gupta V."/>
            <person name="Sidhu C."/>
            <person name="Korpole S."/>
            <person name="Pinnaka A.K."/>
        </authorList>
    </citation>
    <scope>NUCLEOTIDE SEQUENCE [LARGE SCALE GENOMIC DNA]</scope>
    <source>
        <strain evidence="1 2">AK90</strain>
    </source>
</reference>
<dbReference type="RefSeq" id="WP_116277563.1">
    <property type="nucleotide sequence ID" value="NZ_NFZX01000007.1"/>
</dbReference>
<proteinExistence type="predicted"/>
<dbReference type="AlphaFoldDB" id="A0A3E0WVM1"/>
<comment type="caution">
    <text evidence="1">The sequence shown here is derived from an EMBL/GenBank/DDBJ whole genome shotgun (WGS) entry which is preliminary data.</text>
</comment>
<evidence type="ECO:0000313" key="1">
    <source>
        <dbReference type="EMBL" id="RFA36211.1"/>
    </source>
</evidence>
<sequence length="114" mass="13546">MEKHEMLQRLTEIQEQYDLASKTEQRELDRERRKIGKMLYGNSERKAEQEVKRMLGKEMDMAYSDVERLQQLGVTKTRITKALKINDHVMKIVDLSSAEGFYKTQFEARYLKKG</sequence>
<gene>
    <name evidence="1" type="ORF">CAI16_05305</name>
</gene>
<protein>
    <submittedName>
        <fullName evidence="1">Uncharacterized protein</fullName>
    </submittedName>
</protein>
<dbReference type="EMBL" id="NFZX01000007">
    <property type="protein sequence ID" value="RFA36211.1"/>
    <property type="molecule type" value="Genomic_DNA"/>
</dbReference>
<accession>A0A3E0WVM1</accession>
<name>A0A3E0WVM1_9BACI</name>
<dbReference type="Proteomes" id="UP000256488">
    <property type="component" value="Unassembled WGS sequence"/>
</dbReference>
<evidence type="ECO:0000313" key="2">
    <source>
        <dbReference type="Proteomes" id="UP000256488"/>
    </source>
</evidence>